<evidence type="ECO:0000313" key="4">
    <source>
        <dbReference type="Proteomes" id="UP000000852"/>
    </source>
</evidence>
<dbReference type="KEGG" id="phe:Phep_3287"/>
<dbReference type="PROSITE" id="PS50005">
    <property type="entry name" value="TPR"/>
    <property type="match status" value="1"/>
</dbReference>
<dbReference type="SUPFAM" id="SSF48452">
    <property type="entry name" value="TPR-like"/>
    <property type="match status" value="1"/>
</dbReference>
<dbReference type="STRING" id="485917.Phep_3287"/>
<dbReference type="SMART" id="SM00028">
    <property type="entry name" value="TPR"/>
    <property type="match status" value="5"/>
</dbReference>
<dbReference type="HOGENOM" id="CLU_796590_0_0_10"/>
<accession>C6Y438</accession>
<evidence type="ECO:0000256" key="1">
    <source>
        <dbReference type="PROSITE-ProRule" id="PRU00339"/>
    </source>
</evidence>
<dbReference type="OrthoDB" id="1221582at2"/>
<sequence>MKQLFLLIFTGIIFQFAQAQTSEKLDQEKLLQYYEAQQYHEAVQYLQSVYKDSTDVKKLKQLAYANLMSGRLSEAEKHYLNLYRQLPEDAGVLLALGTISANYGLNAKAKAYFLAVLNTDSTNFKAYKQLAKLENDLSSTEKMTYLLKANHLDTLDAEVCADLSMAYFRNNQFNKADEILKNALSADSANLLLLNAKMPISLTFKAYSEAIAIGKKILATQKVPSEQLLLQMAQSYRGLRDYKNAAVYLKQAIKEGISTKTASYYGLLGDTYENMNQNKEALEVYKRGLLFENNGSLYYNIALIYENKLNDKKNAISYYSQYLNSIKEPEKQKRHIAYIKNKIEELKR</sequence>
<dbReference type="InterPro" id="IPR019734">
    <property type="entry name" value="TPR_rpt"/>
</dbReference>
<dbReference type="EMBL" id="CP001681">
    <property type="protein sequence ID" value="ACU05481.1"/>
    <property type="molecule type" value="Genomic_DNA"/>
</dbReference>
<organism evidence="3 4">
    <name type="scientific">Pedobacter heparinus (strain ATCC 13125 / DSM 2366 / CIP 104194 / JCM 7457 / NBRC 12017 / NCIMB 9290 / NRRL B-14731 / HIM 762-3)</name>
    <dbReference type="NCBI Taxonomy" id="485917"/>
    <lineage>
        <taxon>Bacteria</taxon>
        <taxon>Pseudomonadati</taxon>
        <taxon>Bacteroidota</taxon>
        <taxon>Sphingobacteriia</taxon>
        <taxon>Sphingobacteriales</taxon>
        <taxon>Sphingobacteriaceae</taxon>
        <taxon>Pedobacter</taxon>
    </lineage>
</organism>
<proteinExistence type="predicted"/>
<dbReference type="PANTHER" id="PTHR12558:SF13">
    <property type="entry name" value="CELL DIVISION CYCLE PROTEIN 27 HOMOLOG"/>
    <property type="match status" value="1"/>
</dbReference>
<keyword evidence="1" id="KW-0802">TPR repeat</keyword>
<feature type="chain" id="PRO_5002974714" evidence="2">
    <location>
        <begin position="20"/>
        <end position="348"/>
    </location>
</feature>
<gene>
    <name evidence="3" type="ordered locus">Phep_3287</name>
</gene>
<evidence type="ECO:0000313" key="3">
    <source>
        <dbReference type="EMBL" id="ACU05481.1"/>
    </source>
</evidence>
<keyword evidence="2" id="KW-0732">Signal</keyword>
<dbReference type="Gene3D" id="1.25.40.10">
    <property type="entry name" value="Tetratricopeptide repeat domain"/>
    <property type="match status" value="2"/>
</dbReference>
<dbReference type="Proteomes" id="UP000000852">
    <property type="component" value="Chromosome"/>
</dbReference>
<dbReference type="eggNOG" id="COG0457">
    <property type="taxonomic scope" value="Bacteria"/>
</dbReference>
<feature type="repeat" description="TPR" evidence="1">
    <location>
        <begin position="262"/>
        <end position="295"/>
    </location>
</feature>
<evidence type="ECO:0000256" key="2">
    <source>
        <dbReference type="SAM" id="SignalP"/>
    </source>
</evidence>
<name>C6Y438_PEDHD</name>
<dbReference type="PANTHER" id="PTHR12558">
    <property type="entry name" value="CELL DIVISION CYCLE 16,23,27"/>
    <property type="match status" value="1"/>
</dbReference>
<dbReference type="RefSeq" id="WP_015809090.1">
    <property type="nucleotide sequence ID" value="NC_013061.1"/>
</dbReference>
<feature type="signal peptide" evidence="2">
    <location>
        <begin position="1"/>
        <end position="19"/>
    </location>
</feature>
<dbReference type="InterPro" id="IPR011990">
    <property type="entry name" value="TPR-like_helical_dom_sf"/>
</dbReference>
<keyword evidence="4" id="KW-1185">Reference proteome</keyword>
<dbReference type="Pfam" id="PF13181">
    <property type="entry name" value="TPR_8"/>
    <property type="match status" value="4"/>
</dbReference>
<protein>
    <submittedName>
        <fullName evidence="3">Tetratricopeptide domain protein</fullName>
    </submittedName>
</protein>
<reference evidence="3 4" key="1">
    <citation type="journal article" date="2009" name="Stand. Genomic Sci.">
        <title>Complete genome sequence of Pedobacter heparinus type strain (HIM 762-3).</title>
        <authorList>
            <person name="Han C."/>
            <person name="Spring S."/>
            <person name="Lapidus A."/>
            <person name="Del Rio T.G."/>
            <person name="Tice H."/>
            <person name="Copeland A."/>
            <person name="Cheng J.F."/>
            <person name="Lucas S."/>
            <person name="Chen F."/>
            <person name="Nolan M."/>
            <person name="Bruce D."/>
            <person name="Goodwin L."/>
            <person name="Pitluck S."/>
            <person name="Ivanova N."/>
            <person name="Mavromatis K."/>
            <person name="Mikhailova N."/>
            <person name="Pati A."/>
            <person name="Chen A."/>
            <person name="Palaniappan K."/>
            <person name="Land M."/>
            <person name="Hauser L."/>
            <person name="Chang Y.J."/>
            <person name="Jeffries C.C."/>
            <person name="Saunders E."/>
            <person name="Chertkov O."/>
            <person name="Brettin T."/>
            <person name="Goker M."/>
            <person name="Rohde M."/>
            <person name="Bristow J."/>
            <person name="Eisen J.A."/>
            <person name="Markowitz V."/>
            <person name="Hugenholtz P."/>
            <person name="Kyrpides N.C."/>
            <person name="Klenk H.P."/>
            <person name="Detter J.C."/>
        </authorList>
    </citation>
    <scope>NUCLEOTIDE SEQUENCE [LARGE SCALE GENOMIC DNA]</scope>
    <source>
        <strain evidence="4">ATCC 13125 / DSM 2366 / CIP 104194 / JCM 7457 / NBRC 12017 / NCIMB 9290 / NRRL B-14731 / HIM 762-3</strain>
    </source>
</reference>
<dbReference type="AlphaFoldDB" id="C6Y438"/>